<dbReference type="VEuPathDB" id="FungiDB:GVI51_H01903"/>
<feature type="compositionally biased region" description="Polar residues" evidence="6">
    <location>
        <begin position="212"/>
        <end position="267"/>
    </location>
</feature>
<dbReference type="GO" id="GO:1990526">
    <property type="term" value="C:Ste12p-Dig1p-Dig2p complex"/>
    <property type="evidence" value="ECO:0007669"/>
    <property type="project" value="TreeGrafter"/>
</dbReference>
<keyword evidence="2" id="KW-0805">Transcription regulation</keyword>
<protein>
    <submittedName>
        <fullName evidence="7">Protein STE12</fullName>
    </submittedName>
</protein>
<dbReference type="PANTHER" id="PTHR47427:SF1">
    <property type="entry name" value="PROTEIN STE12"/>
    <property type="match status" value="1"/>
</dbReference>
<comment type="similarity">
    <text evidence="5">Belongs to the STE12 transcription factor family.</text>
</comment>
<name>A0A0W0C7I5_CANGB</name>
<dbReference type="GO" id="GO:0005634">
    <property type="term" value="C:nucleus"/>
    <property type="evidence" value="ECO:0007669"/>
    <property type="project" value="UniProtKB-SubCell"/>
</dbReference>
<dbReference type="GO" id="GO:2000220">
    <property type="term" value="P:regulation of pseudohyphal growth"/>
    <property type="evidence" value="ECO:0007669"/>
    <property type="project" value="TreeGrafter"/>
</dbReference>
<dbReference type="AlphaFoldDB" id="A0A0W0C7I5"/>
<dbReference type="SMART" id="SM00424">
    <property type="entry name" value="STE"/>
    <property type="match status" value="1"/>
</dbReference>
<evidence type="ECO:0000256" key="1">
    <source>
        <dbReference type="ARBA" id="ARBA00004123"/>
    </source>
</evidence>
<dbReference type="VEuPathDB" id="FungiDB:CAGL0H02145g"/>
<feature type="region of interest" description="Disordered" evidence="6">
    <location>
        <begin position="382"/>
        <end position="485"/>
    </location>
</feature>
<dbReference type="Proteomes" id="UP000054886">
    <property type="component" value="Unassembled WGS sequence"/>
</dbReference>
<comment type="caution">
    <text evidence="7">The sequence shown here is derived from an EMBL/GenBank/DDBJ whole genome shotgun (WGS) entry which is preliminary data.</text>
</comment>
<dbReference type="InterPro" id="IPR052127">
    <property type="entry name" value="STE12_transcription_factor"/>
</dbReference>
<dbReference type="PANTHER" id="PTHR47427">
    <property type="entry name" value="PROTEIN STE12"/>
    <property type="match status" value="1"/>
</dbReference>
<feature type="compositionally biased region" description="Low complexity" evidence="6">
    <location>
        <begin position="588"/>
        <end position="608"/>
    </location>
</feature>
<dbReference type="InterPro" id="IPR003120">
    <property type="entry name" value="Ste12"/>
</dbReference>
<evidence type="ECO:0000256" key="6">
    <source>
        <dbReference type="SAM" id="MobiDB-lite"/>
    </source>
</evidence>
<organism evidence="7 8">
    <name type="scientific">Candida glabrata</name>
    <name type="common">Yeast</name>
    <name type="synonym">Torulopsis glabrata</name>
    <dbReference type="NCBI Taxonomy" id="5478"/>
    <lineage>
        <taxon>Eukaryota</taxon>
        <taxon>Fungi</taxon>
        <taxon>Dikarya</taxon>
        <taxon>Ascomycota</taxon>
        <taxon>Saccharomycotina</taxon>
        <taxon>Saccharomycetes</taxon>
        <taxon>Saccharomycetales</taxon>
        <taxon>Saccharomycetaceae</taxon>
        <taxon>Nakaseomyces</taxon>
    </lineage>
</organism>
<dbReference type="VEuPathDB" id="FungiDB:GWK60_H01925"/>
<dbReference type="VEuPathDB" id="FungiDB:B1J91_H02145g"/>
<accession>A0A0W0C7I5</accession>
<feature type="compositionally biased region" description="Basic residues" evidence="6">
    <location>
        <begin position="609"/>
        <end position="628"/>
    </location>
</feature>
<reference evidence="7 8" key="1">
    <citation type="submission" date="2015-10" db="EMBL/GenBank/DDBJ databases">
        <title>Draft genomes sequences of Candida glabrata isolates 1A, 1B, 2A, 2B, 3A and 3B.</title>
        <authorList>
            <person name="Haavelsrud O.E."/>
            <person name="Gaustad P."/>
        </authorList>
    </citation>
    <scope>NUCLEOTIDE SEQUENCE [LARGE SCALE GENOMIC DNA]</scope>
    <source>
        <strain evidence="7">910700640</strain>
    </source>
</reference>
<dbReference type="GO" id="GO:0003700">
    <property type="term" value="F:DNA-binding transcription factor activity"/>
    <property type="evidence" value="ECO:0007669"/>
    <property type="project" value="InterPro"/>
</dbReference>
<feature type="region of interest" description="Disordered" evidence="6">
    <location>
        <begin position="209"/>
        <end position="294"/>
    </location>
</feature>
<dbReference type="GO" id="GO:1990527">
    <property type="term" value="C:Tec1p-Ste12p-Dig1p complex"/>
    <property type="evidence" value="ECO:0007669"/>
    <property type="project" value="TreeGrafter"/>
</dbReference>
<evidence type="ECO:0000256" key="3">
    <source>
        <dbReference type="ARBA" id="ARBA00023163"/>
    </source>
</evidence>
<feature type="compositionally biased region" description="Polar residues" evidence="6">
    <location>
        <begin position="435"/>
        <end position="447"/>
    </location>
</feature>
<keyword evidence="4" id="KW-0539">Nucleus</keyword>
<evidence type="ECO:0000256" key="4">
    <source>
        <dbReference type="ARBA" id="ARBA00023242"/>
    </source>
</evidence>
<comment type="subcellular location">
    <subcellularLocation>
        <location evidence="1">Nucleus</location>
    </subcellularLocation>
</comment>
<feature type="compositionally biased region" description="Basic and acidic residues" evidence="6">
    <location>
        <begin position="268"/>
        <end position="283"/>
    </location>
</feature>
<evidence type="ECO:0000256" key="5">
    <source>
        <dbReference type="ARBA" id="ARBA00024345"/>
    </source>
</evidence>
<sequence length="628" mass="70625">MMASDDRAVIGNALKSIDELTYFLATAPVNWQPGQVIRRYFLNEELGYISCVFWDNIFYITGTDIIKICIYKMLLFGRVVLQKKKFEEGIFSDLRCLKIGEHASLEQPKSPFLDFLYKNMCVKTQKKQKVFYWFSVPHDKLISDALERDLKRESNGMNQLITTRAVREPALTFKYNRSIAGSVFQQARNYFVLRSRIIFSDVFSTPIDVNRAPNSNQRVTGNPNDLGVNLSSSQDTVETSSQKYAASNQSYSSVHTPIPSSDTTPHTQHADLRNMKPSNDRAVSKTSQVPPKDNETVNISKQQFMPALIDPTTGFFEGVQYYISNMGSKEYMCKQRNTPAVNLNADIKQSSPDNLIDKEEDPHASIQVEGPLRCSCGYSARNTGRSTASSSSSDNSALQSTDDGSDPGILQSRPPPPPSPPPPQFKPEQDPDRGSPTNSASRMGTQVEQKDSFHEYTTSSNEETIRSGVSVAHTQRSGSQFDDGLASAETYDKDDYNIAGRTSGSDHDDYDNHSIESALDIVLPAGTEGNTSSMISTDDEFYSTFMEPFDASKYFLSPMDRMRSGFLISPQSMQPDITFAQDEEQKSQHQLQQHQHPNTHPPQLQHQLQHQRRPRTLRQGKYLKKSIR</sequence>
<evidence type="ECO:0000256" key="2">
    <source>
        <dbReference type="ARBA" id="ARBA00023015"/>
    </source>
</evidence>
<dbReference type="EMBL" id="LLZZ01000149">
    <property type="protein sequence ID" value="KTA99000.1"/>
    <property type="molecule type" value="Genomic_DNA"/>
</dbReference>
<proteinExistence type="inferred from homology"/>
<keyword evidence="3" id="KW-0804">Transcription</keyword>
<feature type="compositionally biased region" description="Low complexity" evidence="6">
    <location>
        <begin position="382"/>
        <end position="402"/>
    </location>
</feature>
<feature type="compositionally biased region" description="Pro residues" evidence="6">
    <location>
        <begin position="413"/>
        <end position="425"/>
    </location>
</feature>
<evidence type="ECO:0000313" key="7">
    <source>
        <dbReference type="EMBL" id="KTA99000.1"/>
    </source>
</evidence>
<dbReference type="Pfam" id="PF02200">
    <property type="entry name" value="STE"/>
    <property type="match status" value="1"/>
</dbReference>
<feature type="region of interest" description="Disordered" evidence="6">
    <location>
        <begin position="580"/>
        <end position="628"/>
    </location>
</feature>
<gene>
    <name evidence="7" type="ORF">AO440_001988</name>
</gene>
<evidence type="ECO:0000313" key="8">
    <source>
        <dbReference type="Proteomes" id="UP000054886"/>
    </source>
</evidence>